<feature type="transmembrane region" description="Helical" evidence="3">
    <location>
        <begin position="538"/>
        <end position="558"/>
    </location>
</feature>
<dbReference type="PANTHER" id="PTHR23524:SF1">
    <property type="entry name" value="MRH DOMAIN-CONTAINING PROTEIN-RELATED"/>
    <property type="match status" value="1"/>
</dbReference>
<evidence type="ECO:0008006" key="6">
    <source>
        <dbReference type="Google" id="ProtNLM"/>
    </source>
</evidence>
<dbReference type="VEuPathDB" id="FungiDB:SI65_04773"/>
<comment type="caution">
    <text evidence="4">The sequence shown here is derived from an EMBL/GenBank/DDBJ whole genome shotgun (WGS) entry which is preliminary data.</text>
</comment>
<keyword evidence="3" id="KW-0812">Transmembrane</keyword>
<dbReference type="GO" id="GO:0022857">
    <property type="term" value="F:transmembrane transporter activity"/>
    <property type="evidence" value="ECO:0007669"/>
    <property type="project" value="InterPro"/>
</dbReference>
<keyword evidence="3" id="KW-1133">Transmembrane helix</keyword>
<dbReference type="Pfam" id="PF07690">
    <property type="entry name" value="MFS_1"/>
    <property type="match status" value="2"/>
</dbReference>
<dbReference type="InterPro" id="IPR011701">
    <property type="entry name" value="MFS"/>
</dbReference>
<dbReference type="OrthoDB" id="18110at2759"/>
<comment type="subcellular location">
    <subcellularLocation>
        <location evidence="1">Membrane</location>
        <topology evidence="1">Multi-pass membrane protein</topology>
    </subcellularLocation>
</comment>
<evidence type="ECO:0000313" key="5">
    <source>
        <dbReference type="Proteomes" id="UP000094569"/>
    </source>
</evidence>
<feature type="region of interest" description="Disordered" evidence="2">
    <location>
        <begin position="461"/>
        <end position="496"/>
    </location>
</feature>
<dbReference type="CDD" id="cd06174">
    <property type="entry name" value="MFS"/>
    <property type="match status" value="1"/>
</dbReference>
<evidence type="ECO:0000256" key="2">
    <source>
        <dbReference type="SAM" id="MobiDB-lite"/>
    </source>
</evidence>
<protein>
    <recommendedName>
        <fullName evidence="6">Major facilitator superfamily (MFS) profile domain-containing protein</fullName>
    </recommendedName>
</protein>
<feature type="transmembrane region" description="Helical" evidence="3">
    <location>
        <begin position="183"/>
        <end position="203"/>
    </location>
</feature>
<sequence>MASQRTLFTASRLQTLTYLLAVCPFSIAFLVFINSSISFVVTDLIGLHDGEGDVVGTLGFADELLALAACPIWGVLSDRIGVRHVCVAGYAIVALALVVFVQAKNIYPQLLLGRLLFSVGGSAVSTMVTAVLPVVTGSTSGTQEYQRSLSSDSTLTPDQLTSPDVARRPNESRAVTGSPSSRLAGFVGTCAGCGALVSLVLFLPLPERFQKSGLSPPEAIRSSYYVVAAVAVSISICCLFGLKNLPGEEGKGWKSFLSTFRRQSPEAGQQGYQDDSLSPLSYWRQLSTAVALGFQNQEILLGYVGGFVARASSVGISLFIPLFVNHYYRAAGLCNNRPSKEISASDMGDIKKSCSEAYILASILTGVSQLVALMAAPAFGFLSEKSRRYHLPLLSSALSGIVGYLAFALMPSPQFKGDDGNGGVFVLMALIGISQIGAIVCSLAVLSNGILKISAGEKVPGQDYEQERDQQPVNEADRDPNEDQPLLVGSGDQSGQQQYSQLKGSIAGVYSLYGGAGILLLTKLGGYLFDTLDSGSPFYLMAAFNAVLFVTGIICGLVNKARSTQDQVAP</sequence>
<dbReference type="PANTHER" id="PTHR23524">
    <property type="entry name" value="TRANSPORTER, PUTATIVE (AFU_ORTHOLOGUE AFUA_8G04850)-RELATED"/>
    <property type="match status" value="1"/>
</dbReference>
<dbReference type="Proteomes" id="UP000094569">
    <property type="component" value="Unassembled WGS sequence"/>
</dbReference>
<organism evidence="4 5">
    <name type="scientific">Aspergillus cristatus</name>
    <name type="common">Chinese Fuzhuan brick tea-fermentation fungus</name>
    <name type="synonym">Eurotium cristatum</name>
    <dbReference type="NCBI Taxonomy" id="573508"/>
    <lineage>
        <taxon>Eukaryota</taxon>
        <taxon>Fungi</taxon>
        <taxon>Dikarya</taxon>
        <taxon>Ascomycota</taxon>
        <taxon>Pezizomycotina</taxon>
        <taxon>Eurotiomycetes</taxon>
        <taxon>Eurotiomycetidae</taxon>
        <taxon>Eurotiales</taxon>
        <taxon>Aspergillaceae</taxon>
        <taxon>Aspergillus</taxon>
        <taxon>Aspergillus subgen. Aspergillus</taxon>
    </lineage>
</organism>
<dbReference type="InterPro" id="IPR036259">
    <property type="entry name" value="MFS_trans_sf"/>
</dbReference>
<gene>
    <name evidence="4" type="ORF">SI65_04773</name>
</gene>
<evidence type="ECO:0000256" key="3">
    <source>
        <dbReference type="SAM" id="Phobius"/>
    </source>
</evidence>
<feature type="transmembrane region" description="Helical" evidence="3">
    <location>
        <begin position="300"/>
        <end position="323"/>
    </location>
</feature>
<name>A0A1E3BFU8_ASPCR</name>
<feature type="region of interest" description="Disordered" evidence="2">
    <location>
        <begin position="146"/>
        <end position="180"/>
    </location>
</feature>
<dbReference type="SUPFAM" id="SSF103473">
    <property type="entry name" value="MFS general substrate transporter"/>
    <property type="match status" value="2"/>
</dbReference>
<feature type="transmembrane region" description="Helical" evidence="3">
    <location>
        <begin position="389"/>
        <end position="410"/>
    </location>
</feature>
<feature type="transmembrane region" description="Helical" evidence="3">
    <location>
        <begin position="422"/>
        <end position="446"/>
    </location>
</feature>
<keyword evidence="3" id="KW-0472">Membrane</keyword>
<feature type="compositionally biased region" description="Polar residues" evidence="2">
    <location>
        <begin position="146"/>
        <end position="162"/>
    </location>
</feature>
<reference evidence="4 5" key="1">
    <citation type="journal article" date="2016" name="BMC Genomics">
        <title>Comparative genomic and transcriptomic analyses of the Fuzhuan brick tea-fermentation fungus Aspergillus cristatus.</title>
        <authorList>
            <person name="Ge Y."/>
            <person name="Wang Y."/>
            <person name="Liu Y."/>
            <person name="Tan Y."/>
            <person name="Ren X."/>
            <person name="Zhang X."/>
            <person name="Hyde K.D."/>
            <person name="Liu Y."/>
            <person name="Liu Z."/>
        </authorList>
    </citation>
    <scope>NUCLEOTIDE SEQUENCE [LARGE SCALE GENOMIC DNA]</scope>
    <source>
        <strain evidence="4 5">GZAAS20.1005</strain>
    </source>
</reference>
<feature type="transmembrane region" description="Helical" evidence="3">
    <location>
        <begin position="357"/>
        <end position="382"/>
    </location>
</feature>
<dbReference type="EMBL" id="JXNT01000004">
    <property type="protein sequence ID" value="ODM19787.1"/>
    <property type="molecule type" value="Genomic_DNA"/>
</dbReference>
<feature type="transmembrane region" description="Helical" evidence="3">
    <location>
        <begin position="16"/>
        <end position="42"/>
    </location>
</feature>
<dbReference type="GO" id="GO:0016020">
    <property type="term" value="C:membrane"/>
    <property type="evidence" value="ECO:0007669"/>
    <property type="project" value="UniProtKB-SubCell"/>
</dbReference>
<accession>A0A1E3BFU8</accession>
<evidence type="ECO:0000256" key="1">
    <source>
        <dbReference type="ARBA" id="ARBA00004141"/>
    </source>
</evidence>
<dbReference type="Gene3D" id="1.20.1250.20">
    <property type="entry name" value="MFS general substrate transporter like domains"/>
    <property type="match status" value="1"/>
</dbReference>
<feature type="transmembrane region" description="Helical" evidence="3">
    <location>
        <begin position="115"/>
        <end position="135"/>
    </location>
</feature>
<feature type="transmembrane region" description="Helical" evidence="3">
    <location>
        <begin position="54"/>
        <end position="76"/>
    </location>
</feature>
<dbReference type="STRING" id="573508.A0A1E3BFU8"/>
<evidence type="ECO:0000313" key="4">
    <source>
        <dbReference type="EMBL" id="ODM19787.1"/>
    </source>
</evidence>
<proteinExistence type="predicted"/>
<feature type="transmembrane region" description="Helical" evidence="3">
    <location>
        <begin position="506"/>
        <end position="526"/>
    </location>
</feature>
<dbReference type="AlphaFoldDB" id="A0A1E3BFU8"/>
<feature type="compositionally biased region" description="Basic and acidic residues" evidence="2">
    <location>
        <begin position="465"/>
        <end position="481"/>
    </location>
</feature>
<feature type="transmembrane region" description="Helical" evidence="3">
    <location>
        <begin position="223"/>
        <end position="242"/>
    </location>
</feature>
<keyword evidence="5" id="KW-1185">Reference proteome</keyword>
<feature type="transmembrane region" description="Helical" evidence="3">
    <location>
        <begin position="85"/>
        <end position="103"/>
    </location>
</feature>